<dbReference type="EC" id="3.5.1.28" evidence="4"/>
<keyword evidence="4" id="KW-0378">Hydrolase</keyword>
<dbReference type="EMBL" id="JAHLQI010000004">
    <property type="protein sequence ID" value="MBU5490830.1"/>
    <property type="molecule type" value="Genomic_DNA"/>
</dbReference>
<feature type="domain" description="N-acetylmuramoyl-L-alanine amidase" evidence="3">
    <location>
        <begin position="67"/>
        <end position="213"/>
    </location>
</feature>
<evidence type="ECO:0000313" key="5">
    <source>
        <dbReference type="Proteomes" id="UP000783588"/>
    </source>
</evidence>
<dbReference type="SMART" id="SM00644">
    <property type="entry name" value="Ami_2"/>
    <property type="match status" value="1"/>
</dbReference>
<protein>
    <submittedName>
        <fullName evidence="4">N-acetylmuramoyl-L-alanine amidase</fullName>
        <ecNumber evidence="4">3.5.1.28</ecNumber>
    </submittedName>
</protein>
<proteinExistence type="inferred from homology"/>
<evidence type="ECO:0000256" key="2">
    <source>
        <dbReference type="SAM" id="SignalP"/>
    </source>
</evidence>
<dbReference type="PANTHER" id="PTHR30417:SF11">
    <property type="entry name" value="N-ACETYLMURAMOYL-L-ALANINE AMIDASE XLYA"/>
    <property type="match status" value="1"/>
</dbReference>
<organism evidence="4 5">
    <name type="scientific">Butyricicoccus intestinisimiae</name>
    <dbReference type="NCBI Taxonomy" id="2841509"/>
    <lineage>
        <taxon>Bacteria</taxon>
        <taxon>Bacillati</taxon>
        <taxon>Bacillota</taxon>
        <taxon>Clostridia</taxon>
        <taxon>Eubacteriales</taxon>
        <taxon>Butyricicoccaceae</taxon>
        <taxon>Butyricicoccus</taxon>
    </lineage>
</organism>
<dbReference type="Proteomes" id="UP000783588">
    <property type="component" value="Unassembled WGS sequence"/>
</dbReference>
<feature type="signal peptide" evidence="2">
    <location>
        <begin position="1"/>
        <end position="33"/>
    </location>
</feature>
<dbReference type="RefSeq" id="WP_216470522.1">
    <property type="nucleotide sequence ID" value="NZ_JAHLQI010000004.1"/>
</dbReference>
<gene>
    <name evidence="4" type="ORF">KQI75_09420</name>
</gene>
<evidence type="ECO:0000259" key="3">
    <source>
        <dbReference type="SMART" id="SM00644"/>
    </source>
</evidence>
<comment type="similarity">
    <text evidence="1">Belongs to the N-acetylmuramoyl-L-alanine amidase 2 family.</text>
</comment>
<dbReference type="PANTHER" id="PTHR30417">
    <property type="entry name" value="N-ACETYLMURAMOYL-L-ALANINE AMIDASE AMID"/>
    <property type="match status" value="1"/>
</dbReference>
<dbReference type="GO" id="GO:0008745">
    <property type="term" value="F:N-acetylmuramoyl-L-alanine amidase activity"/>
    <property type="evidence" value="ECO:0007669"/>
    <property type="project" value="UniProtKB-EC"/>
</dbReference>
<dbReference type="CDD" id="cd06583">
    <property type="entry name" value="PGRP"/>
    <property type="match status" value="1"/>
</dbReference>
<evidence type="ECO:0000256" key="1">
    <source>
        <dbReference type="ARBA" id="ARBA00007553"/>
    </source>
</evidence>
<comment type="caution">
    <text evidence="4">The sequence shown here is derived from an EMBL/GenBank/DDBJ whole genome shotgun (WGS) entry which is preliminary data.</text>
</comment>
<dbReference type="InterPro" id="IPR002502">
    <property type="entry name" value="Amidase_domain"/>
</dbReference>
<name>A0ABS6ET08_9FIRM</name>
<evidence type="ECO:0000313" key="4">
    <source>
        <dbReference type="EMBL" id="MBU5490830.1"/>
    </source>
</evidence>
<dbReference type="InterPro" id="IPR051206">
    <property type="entry name" value="NAMLAA_amidase_2"/>
</dbReference>
<keyword evidence="2" id="KW-0732">Signal</keyword>
<dbReference type="PROSITE" id="PS51257">
    <property type="entry name" value="PROKAR_LIPOPROTEIN"/>
    <property type="match status" value="1"/>
</dbReference>
<keyword evidence="5" id="KW-1185">Reference proteome</keyword>
<sequence length="229" mass="26174">MAKKRTHRRKRLSQKTKAMLRLTIFLMAVAACALYFAFRQQATQIPSDVPEQIAGIPVHTKYIPQDSQARSGRTRAIHYIVIHETDNTGAHATAKAHSAYLQENCWKEQKSWHYTVDDHEIWHHLPDNEVGYHAGDSSWKEGGNRNGIGIELCVNQGGNFEQTMRNAAQLTAYLLLQYHLTIDDVKKHQDFSGKICPSTIIETNRWQDFLNMVQEDYTAQKAQRQQAGA</sequence>
<feature type="chain" id="PRO_5045796447" evidence="2">
    <location>
        <begin position="34"/>
        <end position="229"/>
    </location>
</feature>
<reference evidence="4 5" key="1">
    <citation type="submission" date="2021-06" db="EMBL/GenBank/DDBJ databases">
        <authorList>
            <person name="Sun Q."/>
            <person name="Li D."/>
        </authorList>
    </citation>
    <scope>NUCLEOTIDE SEQUENCE [LARGE SCALE GENOMIC DNA]</scope>
    <source>
        <strain evidence="4 5">MSJd-7</strain>
    </source>
</reference>
<dbReference type="Pfam" id="PF01510">
    <property type="entry name" value="Amidase_2"/>
    <property type="match status" value="1"/>
</dbReference>
<accession>A0ABS6ET08</accession>